<reference evidence="3 4" key="1">
    <citation type="submission" date="2018-11" db="EMBL/GenBank/DDBJ databases">
        <authorList>
            <consortium name="Pathogen Informatics"/>
        </authorList>
    </citation>
    <scope>NUCLEOTIDE SEQUENCE [LARGE SCALE GENOMIC DNA]</scope>
</reference>
<protein>
    <submittedName>
        <fullName evidence="3">Uncharacterized protein</fullName>
    </submittedName>
</protein>
<sequence length="180" mass="20659">MFQLFILICILGLSIQKHVPDDEALDFPLQSPREEVDPNDDGLNRPSVTNISQSCQREKGDTVACFFVDSVKRISETLDFYYKKLRDIFGWAKTEEPSANNSTVAPIRRDIVELDQGLLEIGPGHQELRLETETMHRRRKMHGNGVIEPAESYDSKKFMENIESLKQKLANRHDDDIVLD</sequence>
<dbReference type="Proteomes" id="UP000271889">
    <property type="component" value="Unassembled WGS sequence"/>
</dbReference>
<name>A0A3P6RR29_CYLGO</name>
<evidence type="ECO:0000256" key="2">
    <source>
        <dbReference type="SAM" id="SignalP"/>
    </source>
</evidence>
<keyword evidence="2" id="KW-0732">Signal</keyword>
<dbReference type="AlphaFoldDB" id="A0A3P6RR29"/>
<organism evidence="3 4">
    <name type="scientific">Cylicostephanus goldi</name>
    <name type="common">Nematode worm</name>
    <dbReference type="NCBI Taxonomy" id="71465"/>
    <lineage>
        <taxon>Eukaryota</taxon>
        <taxon>Metazoa</taxon>
        <taxon>Ecdysozoa</taxon>
        <taxon>Nematoda</taxon>
        <taxon>Chromadorea</taxon>
        <taxon>Rhabditida</taxon>
        <taxon>Rhabditina</taxon>
        <taxon>Rhabditomorpha</taxon>
        <taxon>Strongyloidea</taxon>
        <taxon>Strongylidae</taxon>
        <taxon>Cylicostephanus</taxon>
    </lineage>
</organism>
<feature type="chain" id="PRO_5018054896" evidence="2">
    <location>
        <begin position="17"/>
        <end position="180"/>
    </location>
</feature>
<evidence type="ECO:0000313" key="4">
    <source>
        <dbReference type="Proteomes" id="UP000271889"/>
    </source>
</evidence>
<gene>
    <name evidence="3" type="ORF">CGOC_LOCUS321</name>
</gene>
<proteinExistence type="predicted"/>
<accession>A0A3P6RR29</accession>
<feature type="signal peptide" evidence="2">
    <location>
        <begin position="1"/>
        <end position="16"/>
    </location>
</feature>
<keyword evidence="4" id="KW-1185">Reference proteome</keyword>
<evidence type="ECO:0000256" key="1">
    <source>
        <dbReference type="SAM" id="MobiDB-lite"/>
    </source>
</evidence>
<feature type="region of interest" description="Disordered" evidence="1">
    <location>
        <begin position="30"/>
        <end position="50"/>
    </location>
</feature>
<evidence type="ECO:0000313" key="3">
    <source>
        <dbReference type="EMBL" id="VDK44398.1"/>
    </source>
</evidence>
<dbReference type="EMBL" id="UYRV01000419">
    <property type="protein sequence ID" value="VDK44398.1"/>
    <property type="molecule type" value="Genomic_DNA"/>
</dbReference>